<keyword evidence="2" id="KW-1185">Reference proteome</keyword>
<organism evidence="1 2">
    <name type="scientific">Amycolatopsis speibonae</name>
    <dbReference type="NCBI Taxonomy" id="1450224"/>
    <lineage>
        <taxon>Bacteria</taxon>
        <taxon>Bacillati</taxon>
        <taxon>Actinomycetota</taxon>
        <taxon>Actinomycetes</taxon>
        <taxon>Pseudonocardiales</taxon>
        <taxon>Pseudonocardiaceae</taxon>
        <taxon>Amycolatopsis</taxon>
    </lineage>
</organism>
<proteinExistence type="predicted"/>
<gene>
    <name evidence="1" type="ORF">ACFOSH_35805</name>
</gene>
<reference evidence="2" key="1">
    <citation type="journal article" date="2019" name="Int. J. Syst. Evol. Microbiol.">
        <title>The Global Catalogue of Microorganisms (GCM) 10K type strain sequencing project: providing services to taxonomists for standard genome sequencing and annotation.</title>
        <authorList>
            <consortium name="The Broad Institute Genomics Platform"/>
            <consortium name="The Broad Institute Genome Sequencing Center for Infectious Disease"/>
            <person name="Wu L."/>
            <person name="Ma J."/>
        </authorList>
    </citation>
    <scope>NUCLEOTIDE SEQUENCE [LARGE SCALE GENOMIC DNA]</scope>
    <source>
        <strain evidence="2">CGMCC 4.7676</strain>
    </source>
</reference>
<comment type="caution">
    <text evidence="1">The sequence shown here is derived from an EMBL/GenBank/DDBJ whole genome shotgun (WGS) entry which is preliminary data.</text>
</comment>
<dbReference type="Proteomes" id="UP001595645">
    <property type="component" value="Unassembled WGS sequence"/>
</dbReference>
<sequence length="87" mass="10075">MRGLVTGSWSTNLWLRSEVDVRLLTELWVTIAGETGALFGRAEDEWSLEQIWSELSDSRSGTFSPALESFPEWLSWWTYLDADGYRR</sequence>
<dbReference type="EMBL" id="JBHRWK010000074">
    <property type="protein sequence ID" value="MFC3454829.1"/>
    <property type="molecule type" value="Genomic_DNA"/>
</dbReference>
<accession>A0ABV7PA54</accession>
<protein>
    <submittedName>
        <fullName evidence="1">Uncharacterized protein</fullName>
    </submittedName>
</protein>
<evidence type="ECO:0000313" key="2">
    <source>
        <dbReference type="Proteomes" id="UP001595645"/>
    </source>
</evidence>
<evidence type="ECO:0000313" key="1">
    <source>
        <dbReference type="EMBL" id="MFC3454829.1"/>
    </source>
</evidence>
<name>A0ABV7PA54_9PSEU</name>
<dbReference type="RefSeq" id="WP_378244698.1">
    <property type="nucleotide sequence ID" value="NZ_JBHRWK010000074.1"/>
</dbReference>